<feature type="signal peptide" evidence="1">
    <location>
        <begin position="1"/>
        <end position="29"/>
    </location>
</feature>
<dbReference type="InterPro" id="IPR022121">
    <property type="entry name" value="Peptidase_M73_camelysin"/>
</dbReference>
<comment type="caution">
    <text evidence="2">The sequence shown here is derived from an EMBL/GenBank/DDBJ whole genome shotgun (WGS) entry which is preliminary data.</text>
</comment>
<keyword evidence="1" id="KW-0732">Signal</keyword>
<dbReference type="EMBL" id="JAEDXU010000011">
    <property type="protein sequence ID" value="MBP1047944.1"/>
    <property type="molecule type" value="Genomic_DNA"/>
</dbReference>
<protein>
    <submittedName>
        <fullName evidence="2">Uncharacterized protein</fullName>
    </submittedName>
</protein>
<evidence type="ECO:0000256" key="1">
    <source>
        <dbReference type="SAM" id="SignalP"/>
    </source>
</evidence>
<evidence type="ECO:0000313" key="2">
    <source>
        <dbReference type="EMBL" id="MBP1047944.1"/>
    </source>
</evidence>
<feature type="chain" id="PRO_5045879951" evidence="1">
    <location>
        <begin position="30"/>
        <end position="338"/>
    </location>
</feature>
<sequence>MKNLRKNKKFVTGASAALTLLMLAAGTFAWFSAQDSVDNEFKTSGIPDGSVKVWEIFDEEEAEKATPGTKVQKDVGVSNLGESDVFVRASFEEMVHKFKNDGAAQPNLTVFKEAAKKADADLFANGGTFMPVPVTDTTSWTTAAAEGFTVTGAPAGVTVYVKEIAASATLSEYAVLAVSDQNGKVSADWTIDSTAKTITAANVTYDYYEKDTVKTFNWTAGPLFVGTGDIGRFESDNLITLQYHDANIAATPTADKWYYNVADGWFYYVGIVPSGTVSPLLMTSVTLDKSAGNSYMYMDYTLQVKTEALQGTAEAIEAWPGATANAALKAALEAAATN</sequence>
<dbReference type="RefSeq" id="WP_209558724.1">
    <property type="nucleotide sequence ID" value="NZ_JAEDXU010000011.1"/>
</dbReference>
<dbReference type="InterPro" id="IPR023833">
    <property type="entry name" value="Signal_pept_SipW-depend-type"/>
</dbReference>
<keyword evidence="3" id="KW-1185">Reference proteome</keyword>
<proteinExistence type="predicted"/>
<dbReference type="NCBIfam" id="TIGR04088">
    <property type="entry name" value="cognate_SipW"/>
    <property type="match status" value="1"/>
</dbReference>
<organism evidence="2 3">
    <name type="scientific">Enterococcus larvae</name>
    <dbReference type="NCBI Taxonomy" id="2794352"/>
    <lineage>
        <taxon>Bacteria</taxon>
        <taxon>Bacillati</taxon>
        <taxon>Bacillota</taxon>
        <taxon>Bacilli</taxon>
        <taxon>Lactobacillales</taxon>
        <taxon>Enterococcaceae</taxon>
        <taxon>Enterococcus</taxon>
    </lineage>
</organism>
<evidence type="ECO:0000313" key="3">
    <source>
        <dbReference type="Proteomes" id="UP000673375"/>
    </source>
</evidence>
<name>A0ABS4CN34_9ENTE</name>
<dbReference type="Proteomes" id="UP000673375">
    <property type="component" value="Unassembled WGS sequence"/>
</dbReference>
<dbReference type="Pfam" id="PF12389">
    <property type="entry name" value="Peptidase_M73"/>
    <property type="match status" value="1"/>
</dbReference>
<dbReference type="NCBIfam" id="TIGR04090">
    <property type="entry name" value="exp_by_SipW_IV"/>
    <property type="match status" value="1"/>
</dbReference>
<accession>A0ABS4CN34</accession>
<gene>
    <name evidence="2" type="ORF">I6N96_16765</name>
</gene>
<reference evidence="2 3" key="1">
    <citation type="submission" date="2020-12" db="EMBL/GenBank/DDBJ databases">
        <title>Vagococcus allomyrinae sp. nov. and Enterococcus lavae sp. nov., isolated from the larvae of Allomyrina dichotoma.</title>
        <authorList>
            <person name="Lee S.D."/>
        </authorList>
    </citation>
    <scope>NUCLEOTIDE SEQUENCE [LARGE SCALE GENOMIC DNA]</scope>
    <source>
        <strain evidence="2 3">BWM-S5</strain>
    </source>
</reference>
<dbReference type="InterPro" id="IPR024008">
    <property type="entry name" value="BsaA"/>
</dbReference>